<organism evidence="2 3">
    <name type="scientific">Dyadobacter koreensis</name>
    <dbReference type="NCBI Taxonomy" id="408657"/>
    <lineage>
        <taxon>Bacteria</taxon>
        <taxon>Pseudomonadati</taxon>
        <taxon>Bacteroidota</taxon>
        <taxon>Cytophagia</taxon>
        <taxon>Cytophagales</taxon>
        <taxon>Spirosomataceae</taxon>
        <taxon>Dyadobacter</taxon>
    </lineage>
</organism>
<keyword evidence="3" id="KW-1185">Reference proteome</keyword>
<reference evidence="2 3" key="1">
    <citation type="submission" date="2016-10" db="EMBL/GenBank/DDBJ databases">
        <authorList>
            <person name="de Groot N.N."/>
        </authorList>
    </citation>
    <scope>NUCLEOTIDE SEQUENCE [LARGE SCALE GENOMIC DNA]</scope>
    <source>
        <strain evidence="2 3">DSM 19938</strain>
    </source>
</reference>
<accession>A0A1H6UUR4</accession>
<sequence length="279" mass="30142">MKTHKLMAIILFVTTSMNTINVVAQNDLKEQISVALTDSSKPGSLEVKIIRGSIHIVGYAGKEVIVDAVSKEGREKNEVSKDEAAKGLKRISSGRNGLDLTIEEEKNNVSIKVAIPKNPVNLTIKVPMNFDLRVGTVNEGDVKIENVSGEMEISNVNGAIQLTNVSGSVVANTVNGNLKGNFKAINQTAPMAFSTLNGAVDITFPASSKFDVKLKSDRGEIYSDFDIDVDKTVPKTVRTSNEGMQKVSISDWVQGKVNGGGKEVMMKNMNGNIYVRKAK</sequence>
<dbReference type="EMBL" id="FNXY01000004">
    <property type="protein sequence ID" value="SEI96099.1"/>
    <property type="molecule type" value="Genomic_DNA"/>
</dbReference>
<dbReference type="InterPro" id="IPR025164">
    <property type="entry name" value="Toastrack_DUF4097"/>
</dbReference>
<dbReference type="Pfam" id="PF13349">
    <property type="entry name" value="DUF4097"/>
    <property type="match status" value="1"/>
</dbReference>
<name>A0A1H6UUR4_9BACT</name>
<dbReference type="Proteomes" id="UP000199532">
    <property type="component" value="Unassembled WGS sequence"/>
</dbReference>
<protein>
    <recommendedName>
        <fullName evidence="1">DUF4097 domain-containing protein</fullName>
    </recommendedName>
</protein>
<feature type="domain" description="DUF4097" evidence="1">
    <location>
        <begin position="137"/>
        <end position="249"/>
    </location>
</feature>
<dbReference type="AlphaFoldDB" id="A0A1H6UUR4"/>
<proteinExistence type="predicted"/>
<evidence type="ECO:0000313" key="2">
    <source>
        <dbReference type="EMBL" id="SEI96099.1"/>
    </source>
</evidence>
<dbReference type="STRING" id="408657.SAMN04487995_2756"/>
<evidence type="ECO:0000259" key="1">
    <source>
        <dbReference type="Pfam" id="PF13349"/>
    </source>
</evidence>
<evidence type="ECO:0000313" key="3">
    <source>
        <dbReference type="Proteomes" id="UP000199532"/>
    </source>
</evidence>
<dbReference type="OrthoDB" id="787698at2"/>
<gene>
    <name evidence="2" type="ORF">SAMN04487995_2756</name>
</gene>